<protein>
    <submittedName>
        <fullName evidence="1">Uncharacterized protein</fullName>
    </submittedName>
</protein>
<accession>A0A0F9AHQ3</accession>
<name>A0A0F9AHQ3_9ZZZZ</name>
<organism evidence="1">
    <name type="scientific">marine sediment metagenome</name>
    <dbReference type="NCBI Taxonomy" id="412755"/>
    <lineage>
        <taxon>unclassified sequences</taxon>
        <taxon>metagenomes</taxon>
        <taxon>ecological metagenomes</taxon>
    </lineage>
</organism>
<reference evidence="1" key="1">
    <citation type="journal article" date="2015" name="Nature">
        <title>Complex archaea that bridge the gap between prokaryotes and eukaryotes.</title>
        <authorList>
            <person name="Spang A."/>
            <person name="Saw J.H."/>
            <person name="Jorgensen S.L."/>
            <person name="Zaremba-Niedzwiedzka K."/>
            <person name="Martijn J."/>
            <person name="Lind A.E."/>
            <person name="van Eijk R."/>
            <person name="Schleper C."/>
            <person name="Guy L."/>
            <person name="Ettema T.J."/>
        </authorList>
    </citation>
    <scope>NUCLEOTIDE SEQUENCE</scope>
</reference>
<sequence length="35" mass="3641">SKCGLSGMGMAAVGKQLPVPSYEGLMELQADMRGQ</sequence>
<evidence type="ECO:0000313" key="1">
    <source>
        <dbReference type="EMBL" id="KKK78024.1"/>
    </source>
</evidence>
<proteinExistence type="predicted"/>
<dbReference type="EMBL" id="LAZR01054682">
    <property type="protein sequence ID" value="KKK78024.1"/>
    <property type="molecule type" value="Genomic_DNA"/>
</dbReference>
<feature type="non-terminal residue" evidence="1">
    <location>
        <position position="1"/>
    </location>
</feature>
<comment type="caution">
    <text evidence="1">The sequence shown here is derived from an EMBL/GenBank/DDBJ whole genome shotgun (WGS) entry which is preliminary data.</text>
</comment>
<gene>
    <name evidence="1" type="ORF">LCGC14_2847730</name>
</gene>
<dbReference type="AlphaFoldDB" id="A0A0F9AHQ3"/>